<dbReference type="EMBL" id="HF545435">
    <property type="protein sequence ID" value="CCN80149.1"/>
    <property type="molecule type" value="Genomic_DNA"/>
</dbReference>
<dbReference type="Pfam" id="PF00186">
    <property type="entry name" value="DHFR_1"/>
    <property type="match status" value="1"/>
</dbReference>
<evidence type="ECO:0000259" key="9">
    <source>
        <dbReference type="PROSITE" id="PS51330"/>
    </source>
</evidence>
<dbReference type="GO" id="GO:0004146">
    <property type="term" value="F:dihydrofolate reductase activity"/>
    <property type="evidence" value="ECO:0007669"/>
    <property type="project" value="UniProtKB-EC"/>
</dbReference>
<name>L0R5A9_KLEPN</name>
<comment type="function">
    <text evidence="7">Key enzyme in folate metabolism. Catalyzes an essential reaction for de novo glycine and purine synthesis, and for DNA precursor synthesis.</text>
</comment>
<dbReference type="AlphaFoldDB" id="L0R5A9"/>
<evidence type="ECO:0000313" key="10">
    <source>
        <dbReference type="EMBL" id="CCN80149.1"/>
    </source>
</evidence>
<proteinExistence type="inferred from homology"/>
<dbReference type="PRINTS" id="PR00070">
    <property type="entry name" value="DHFR"/>
</dbReference>
<dbReference type="InterPro" id="IPR024072">
    <property type="entry name" value="DHFR-like_dom_sf"/>
</dbReference>
<dbReference type="InterPro" id="IPR001796">
    <property type="entry name" value="DHFR_dom"/>
</dbReference>
<sequence>MAAKAKNGVIGCGPDIPWSAKGEQLLFKALTYNQWLLVGRKTFESMGALPNRKYAVVTRSGWTSNDDNVVVFQSIEEAMDRLAEFTGHVIVSGGGEIYRETLPMASTLHLSTIDIEPEGDVFFRHCCKVSDEAAFCLIQRPYISKTLLTRRISPRGSP</sequence>
<protein>
    <recommendedName>
        <fullName evidence="3">dihydrofolate reductase</fullName>
        <ecNumber evidence="3">1.5.1.3</ecNumber>
    </recommendedName>
</protein>
<dbReference type="GO" id="GO:0006730">
    <property type="term" value="P:one-carbon metabolic process"/>
    <property type="evidence" value="ECO:0007669"/>
    <property type="project" value="UniProtKB-KW"/>
</dbReference>
<evidence type="ECO:0000256" key="4">
    <source>
        <dbReference type="ARBA" id="ARBA00022563"/>
    </source>
</evidence>
<comment type="pathway">
    <text evidence="1">Cofactor biosynthesis; tetrahydrofolate biosynthesis; 5,6,7,8-tetrahydrofolate from 7,8-dihydrofolate: step 1/1.</text>
</comment>
<keyword evidence="4" id="KW-0554">One-carbon metabolism</keyword>
<keyword evidence="10" id="KW-0614">Plasmid</keyword>
<reference evidence="10" key="1">
    <citation type="submission" date="2012-10" db="EMBL/GenBank/DDBJ databases">
        <authorList>
            <person name="Le V."/>
        </authorList>
    </citation>
    <scope>NUCLEOTIDE SEQUENCE [LARGE SCALE GENOMIC DNA]</scope>
    <source>
        <strain evidence="10">K18An</strain>
        <plasmid evidence="10">pK18An</plasmid>
    </source>
</reference>
<geneLocation type="plasmid" evidence="10">
    <name>pK18An</name>
</geneLocation>
<keyword evidence="6" id="KW-0560">Oxidoreductase</keyword>
<dbReference type="PROSITE" id="PS00075">
    <property type="entry name" value="DHFR_1"/>
    <property type="match status" value="1"/>
</dbReference>
<dbReference type="InterPro" id="IPR017925">
    <property type="entry name" value="DHFR_CS"/>
</dbReference>
<dbReference type="Gene3D" id="3.40.430.10">
    <property type="entry name" value="Dihydrofolate Reductase, subunit A"/>
    <property type="match status" value="1"/>
</dbReference>
<dbReference type="GO" id="GO:0050661">
    <property type="term" value="F:NADP binding"/>
    <property type="evidence" value="ECO:0007669"/>
    <property type="project" value="InterPro"/>
</dbReference>
<evidence type="ECO:0000256" key="7">
    <source>
        <dbReference type="ARBA" id="ARBA00025067"/>
    </source>
</evidence>
<dbReference type="CDD" id="cd00209">
    <property type="entry name" value="DHFR"/>
    <property type="match status" value="1"/>
</dbReference>
<dbReference type="GO" id="GO:0046452">
    <property type="term" value="P:dihydrofolate metabolic process"/>
    <property type="evidence" value="ECO:0007669"/>
    <property type="project" value="TreeGrafter"/>
</dbReference>
<comment type="similarity">
    <text evidence="2 8">Belongs to the dihydrofolate reductase family.</text>
</comment>
<evidence type="ECO:0000256" key="2">
    <source>
        <dbReference type="ARBA" id="ARBA00009539"/>
    </source>
</evidence>
<dbReference type="InterPro" id="IPR012259">
    <property type="entry name" value="DHFR"/>
</dbReference>
<dbReference type="SUPFAM" id="SSF53597">
    <property type="entry name" value="Dihydrofolate reductase-like"/>
    <property type="match status" value="1"/>
</dbReference>
<evidence type="ECO:0000256" key="5">
    <source>
        <dbReference type="ARBA" id="ARBA00022857"/>
    </source>
</evidence>
<dbReference type="PANTHER" id="PTHR48069:SF3">
    <property type="entry name" value="DIHYDROFOLATE REDUCTASE"/>
    <property type="match status" value="1"/>
</dbReference>
<feature type="domain" description="DHFR" evidence="9">
    <location>
        <begin position="1"/>
        <end position="158"/>
    </location>
</feature>
<dbReference type="GO" id="GO:0046655">
    <property type="term" value="P:folic acid metabolic process"/>
    <property type="evidence" value="ECO:0007669"/>
    <property type="project" value="TreeGrafter"/>
</dbReference>
<dbReference type="EC" id="1.5.1.3" evidence="3"/>
<dbReference type="UniPathway" id="UPA00077">
    <property type="reaction ID" value="UER00158"/>
</dbReference>
<dbReference type="PROSITE" id="PS51330">
    <property type="entry name" value="DHFR_2"/>
    <property type="match status" value="1"/>
</dbReference>
<evidence type="ECO:0000256" key="6">
    <source>
        <dbReference type="ARBA" id="ARBA00023002"/>
    </source>
</evidence>
<evidence type="ECO:0000256" key="8">
    <source>
        <dbReference type="RuleBase" id="RU004474"/>
    </source>
</evidence>
<dbReference type="GO" id="GO:0046654">
    <property type="term" value="P:tetrahydrofolate biosynthetic process"/>
    <property type="evidence" value="ECO:0007669"/>
    <property type="project" value="UniProtKB-UniPathway"/>
</dbReference>
<organism evidence="10">
    <name type="scientific">Klebsiella pneumoniae</name>
    <dbReference type="NCBI Taxonomy" id="573"/>
    <lineage>
        <taxon>Bacteria</taxon>
        <taxon>Pseudomonadati</taxon>
        <taxon>Pseudomonadota</taxon>
        <taxon>Gammaproteobacteria</taxon>
        <taxon>Enterobacterales</taxon>
        <taxon>Enterobacteriaceae</taxon>
        <taxon>Klebsiella/Raoultella group</taxon>
        <taxon>Klebsiella</taxon>
        <taxon>Klebsiella pneumoniae complex</taxon>
    </lineage>
</organism>
<evidence type="ECO:0000256" key="3">
    <source>
        <dbReference type="ARBA" id="ARBA00012856"/>
    </source>
</evidence>
<keyword evidence="5" id="KW-0521">NADP</keyword>
<dbReference type="PANTHER" id="PTHR48069">
    <property type="entry name" value="DIHYDROFOLATE REDUCTASE"/>
    <property type="match status" value="1"/>
</dbReference>
<accession>L0R5A9</accession>
<evidence type="ECO:0000256" key="1">
    <source>
        <dbReference type="ARBA" id="ARBA00004903"/>
    </source>
</evidence>
<reference evidence="10" key="2">
    <citation type="submission" date="2013-01" db="EMBL/GenBank/DDBJ databases">
        <title>Annotation of 3 multi-drug resistance qnrS1 harbouring plasmids and a widespread of qnrS1-containing transposons circulating in Enterobacteriaceae in Ho Chi Minh City, Vietnam.</title>
        <authorList>
            <person name="Le T.M.V."/>
            <person name="Nguyen T.K.N."/>
            <person name="Campbell J.I."/>
            <person name="Schultsz C."/>
            <person name="Cerdeno-Tarraga A.M."/>
            <person name="Thomson N.R."/>
            <person name="Farrar J.J."/>
            <person name="Baker S."/>
        </authorList>
    </citation>
    <scope>NUCLEOTIDE SEQUENCE [LARGE SCALE GENOMIC DNA]</scope>
    <source>
        <strain evidence="10">K18An</strain>
        <plasmid evidence="10">pK18An</plasmid>
    </source>
</reference>